<dbReference type="InterPro" id="IPR036008">
    <property type="entry name" value="Aconitase_4Fe-4S_dom"/>
</dbReference>
<dbReference type="EMBL" id="FNQN01000001">
    <property type="protein sequence ID" value="SDZ78621.1"/>
    <property type="molecule type" value="Genomic_DNA"/>
</dbReference>
<dbReference type="OrthoDB" id="1550274at2"/>
<name>A0A1H3VVB2_9BACT</name>
<dbReference type="SUPFAM" id="SSF53732">
    <property type="entry name" value="Aconitase iron-sulfur domain"/>
    <property type="match status" value="1"/>
</dbReference>
<gene>
    <name evidence="4" type="ORF">SAMN05660420_00301</name>
</gene>
<dbReference type="PANTHER" id="PTHR36577">
    <property type="entry name" value="DUF521 DOMAIN PROTEIN (AFU_ORTHOLOGUE AFUA_6G00490)"/>
    <property type="match status" value="1"/>
</dbReference>
<dbReference type="Gene3D" id="3.30.499.10">
    <property type="entry name" value="Aconitase, domain 3"/>
    <property type="match status" value="1"/>
</dbReference>
<keyword evidence="5" id="KW-1185">Reference proteome</keyword>
<dbReference type="Pfam" id="PF04412">
    <property type="entry name" value="AcnX"/>
    <property type="match status" value="1"/>
</dbReference>
<dbReference type="GO" id="GO:0016829">
    <property type="term" value="F:lyase activity"/>
    <property type="evidence" value="ECO:0007669"/>
    <property type="project" value="UniProtKB-KW"/>
</dbReference>
<accession>A0A1H3VVB2</accession>
<dbReference type="InterPro" id="IPR015931">
    <property type="entry name" value="Acnase/IPM_dHydase_lsu_aba_1/3"/>
</dbReference>
<feature type="domain" description="Phosphomevalonate dehydratase large subunit-like" evidence="3">
    <location>
        <begin position="3"/>
        <end position="418"/>
    </location>
</feature>
<keyword evidence="1" id="KW-0408">Iron</keyword>
<evidence type="ECO:0000313" key="4">
    <source>
        <dbReference type="EMBL" id="SDZ78621.1"/>
    </source>
</evidence>
<protein>
    <submittedName>
        <fullName evidence="4">Predicted aconitase subunit 1</fullName>
    </submittedName>
</protein>
<evidence type="ECO:0000256" key="1">
    <source>
        <dbReference type="ARBA" id="ARBA00023004"/>
    </source>
</evidence>
<evidence type="ECO:0000256" key="2">
    <source>
        <dbReference type="ARBA" id="ARBA00023239"/>
    </source>
</evidence>
<reference evidence="4 5" key="1">
    <citation type="submission" date="2016-10" db="EMBL/GenBank/DDBJ databases">
        <authorList>
            <person name="de Groot N.N."/>
        </authorList>
    </citation>
    <scope>NUCLEOTIDE SEQUENCE [LARGE SCALE GENOMIC DNA]</scope>
    <source>
        <strain evidence="4 5">DSM 7343</strain>
    </source>
</reference>
<dbReference type="AlphaFoldDB" id="A0A1H3VVB2"/>
<dbReference type="InterPro" id="IPR007506">
    <property type="entry name" value="PMDh-L-like_dom"/>
</dbReference>
<dbReference type="PANTHER" id="PTHR36577:SF3">
    <property type="entry name" value="DUF521 DOMAIN PROTEIN (AFU_ORTHOLOGUE AFUA_6G00490)"/>
    <property type="match status" value="1"/>
</dbReference>
<dbReference type="STRING" id="37625.SAMN05660420_00301"/>
<evidence type="ECO:0000313" key="5">
    <source>
        <dbReference type="Proteomes" id="UP000199409"/>
    </source>
</evidence>
<proteinExistence type="predicted"/>
<keyword evidence="2" id="KW-0456">Lyase</keyword>
<sequence>MVRLTDVEKAILRGDNGRLQQKALENIISYAEALGAQELCVVTKATLGLGAQPYLNNIQSDDYNQIFSRVYMCTDEVLDISHNKFSAECFCMTCTENCDTEDYEEVGLTKEYFDKNRRFLEVARAAGVSMASTCTPYLLGWLPLKGEHFVTTESSNAMFCNSLLGACGNPDGVEAAAWSAICGRTPKWGLHCAENRYASHEFKIECPAQSAIDWDVIGYTIGRLLPAGGIPVITGDFAYPTIAEVKQLFATIATTSGAVMCHILGMTPEGQTMTMATGGHGVKESFNVSTAEYQKSLTMLCDVTPGPVDFISLGCPHYTLEEIRDVANYISGKKIKSGVRLYLWTAYPIKEMARASGYLDVIEDAGGRIMTSSCPIMVGQSIMKQSRGVVLDGAKQAHYIRSMTDAAVYYGDKYRCIDAAISGKWDH</sequence>
<dbReference type="Proteomes" id="UP000199409">
    <property type="component" value="Unassembled WGS sequence"/>
</dbReference>
<dbReference type="RefSeq" id="WP_092344160.1">
    <property type="nucleotide sequence ID" value="NZ_FNQN01000001.1"/>
</dbReference>
<evidence type="ECO:0000259" key="3">
    <source>
        <dbReference type="Pfam" id="PF04412"/>
    </source>
</evidence>
<organism evidence="4 5">
    <name type="scientific">Desulfuromusa kysingii</name>
    <dbReference type="NCBI Taxonomy" id="37625"/>
    <lineage>
        <taxon>Bacteria</taxon>
        <taxon>Pseudomonadati</taxon>
        <taxon>Thermodesulfobacteriota</taxon>
        <taxon>Desulfuromonadia</taxon>
        <taxon>Desulfuromonadales</taxon>
        <taxon>Geopsychrobacteraceae</taxon>
        <taxon>Desulfuromusa</taxon>
    </lineage>
</organism>